<evidence type="ECO:0000313" key="2">
    <source>
        <dbReference type="Proteomes" id="UP000825935"/>
    </source>
</evidence>
<reference evidence="1" key="1">
    <citation type="submission" date="2021-08" db="EMBL/GenBank/DDBJ databases">
        <title>WGS assembly of Ceratopteris richardii.</title>
        <authorList>
            <person name="Marchant D.B."/>
            <person name="Chen G."/>
            <person name="Jenkins J."/>
            <person name="Shu S."/>
            <person name="Leebens-Mack J."/>
            <person name="Grimwood J."/>
            <person name="Schmutz J."/>
            <person name="Soltis P."/>
            <person name="Soltis D."/>
            <person name="Chen Z.-H."/>
        </authorList>
    </citation>
    <scope>NUCLEOTIDE SEQUENCE</scope>
    <source>
        <strain evidence="1">Whitten #5841</strain>
        <tissue evidence="1">Leaf</tissue>
    </source>
</reference>
<evidence type="ECO:0000313" key="1">
    <source>
        <dbReference type="EMBL" id="KAH7430015.1"/>
    </source>
</evidence>
<dbReference type="EMBL" id="CM035414">
    <property type="protein sequence ID" value="KAH7430015.1"/>
    <property type="molecule type" value="Genomic_DNA"/>
</dbReference>
<organism evidence="1 2">
    <name type="scientific">Ceratopteris richardii</name>
    <name type="common">Triangle waterfern</name>
    <dbReference type="NCBI Taxonomy" id="49495"/>
    <lineage>
        <taxon>Eukaryota</taxon>
        <taxon>Viridiplantae</taxon>
        <taxon>Streptophyta</taxon>
        <taxon>Embryophyta</taxon>
        <taxon>Tracheophyta</taxon>
        <taxon>Polypodiopsida</taxon>
        <taxon>Polypodiidae</taxon>
        <taxon>Polypodiales</taxon>
        <taxon>Pteridineae</taxon>
        <taxon>Pteridaceae</taxon>
        <taxon>Parkerioideae</taxon>
        <taxon>Ceratopteris</taxon>
    </lineage>
</organism>
<dbReference type="AlphaFoldDB" id="A0A8T2U8U9"/>
<dbReference type="Proteomes" id="UP000825935">
    <property type="component" value="Chromosome 9"/>
</dbReference>
<keyword evidence="2" id="KW-1185">Reference proteome</keyword>
<protein>
    <submittedName>
        <fullName evidence="1">Uncharacterized protein</fullName>
    </submittedName>
</protein>
<sequence length="37" mass="4116">MLRLTTSFKGSSFIKSLQFAIDLSISGIESRKRVVQA</sequence>
<gene>
    <name evidence="1" type="ORF">KP509_09G078400</name>
</gene>
<accession>A0A8T2U8U9</accession>
<name>A0A8T2U8U9_CERRI</name>
<comment type="caution">
    <text evidence="1">The sequence shown here is derived from an EMBL/GenBank/DDBJ whole genome shotgun (WGS) entry which is preliminary data.</text>
</comment>
<proteinExistence type="predicted"/>